<accession>A0A1S7UKK5</accession>
<organism evidence="3">
    <name type="scientific">Rosellinia necatrix</name>
    <name type="common">White root-rot fungus</name>
    <dbReference type="NCBI Taxonomy" id="77044"/>
    <lineage>
        <taxon>Eukaryota</taxon>
        <taxon>Fungi</taxon>
        <taxon>Dikarya</taxon>
        <taxon>Ascomycota</taxon>
        <taxon>Pezizomycotina</taxon>
        <taxon>Sordariomycetes</taxon>
        <taxon>Xylariomycetidae</taxon>
        <taxon>Xylariales</taxon>
        <taxon>Xylariaceae</taxon>
        <taxon>Rosellinia</taxon>
    </lineage>
</organism>
<sequence length="338" mass="36308">MRSHITSFSPWLLYILTIQVFFSSAFAQIKWGKTITRTGWTATADSFQDGNGPVSAVDRYSNTFWYTAYPPDVDRSTNGRIGEQTVRLSNDGKTWTTPVQNDTFIADKPHVNSPDPTLDGAAFTPLPTSQGRWGQTVVLPIVPASGAVTPGGEVILWGGYIGDDFGRGADRGNGITKSVSWNPSTGKITERTIKETAHEMFGSGTALDAHLVTVASGYVARLPDMARRRTQRGRTAGSRRRSSSICGGGNTFSLVPFSSTTHTVNTDQRRVPLFATKVVGASHAVAIHGDTRRVVVSPGYYILFAVNSAGVPSVAKTIKILPPVKRGTRSVFNGGLCA</sequence>
<dbReference type="STRING" id="77044.A0A1S7UKK5"/>
<dbReference type="OrthoDB" id="2019572at2759"/>
<dbReference type="InterPro" id="IPR015202">
    <property type="entry name" value="GO-like_E_set"/>
</dbReference>
<name>A0A1S7UKK5_ROSNE</name>
<feature type="signal peptide" evidence="1">
    <location>
        <begin position="1"/>
        <end position="27"/>
    </location>
</feature>
<dbReference type="EMBL" id="DF977447">
    <property type="protein sequence ID" value="GAP83563.2"/>
    <property type="molecule type" value="Genomic_DNA"/>
</dbReference>
<keyword evidence="4" id="KW-1185">Reference proteome</keyword>
<dbReference type="AlphaFoldDB" id="A0A1S7UKK5"/>
<proteinExistence type="predicted"/>
<dbReference type="InterPro" id="IPR014756">
    <property type="entry name" value="Ig_E-set"/>
</dbReference>
<gene>
    <name evidence="3" type="ORF">SAMD00023353_0200610</name>
</gene>
<evidence type="ECO:0000259" key="2">
    <source>
        <dbReference type="Pfam" id="PF09118"/>
    </source>
</evidence>
<dbReference type="InterPro" id="IPR008979">
    <property type="entry name" value="Galactose-bd-like_sf"/>
</dbReference>
<dbReference type="InterPro" id="IPR013783">
    <property type="entry name" value="Ig-like_fold"/>
</dbReference>
<feature type="chain" id="PRO_5013249949" evidence="1">
    <location>
        <begin position="28"/>
        <end position="338"/>
    </location>
</feature>
<dbReference type="SUPFAM" id="SSF49785">
    <property type="entry name" value="Galactose-binding domain-like"/>
    <property type="match status" value="1"/>
</dbReference>
<keyword evidence="1" id="KW-0732">Signal</keyword>
<reference evidence="3" key="1">
    <citation type="submission" date="2016-03" db="EMBL/GenBank/DDBJ databases">
        <title>Draft genome sequence of Rosellinia necatrix.</title>
        <authorList>
            <person name="Kanematsu S."/>
        </authorList>
    </citation>
    <scope>NUCLEOTIDE SEQUENCE [LARGE SCALE GENOMIC DNA]</scope>
    <source>
        <strain evidence="3">W97</strain>
    </source>
</reference>
<protein>
    <submittedName>
        <fullName evidence="3">Putative galactose oxidase</fullName>
    </submittedName>
</protein>
<evidence type="ECO:0000313" key="4">
    <source>
        <dbReference type="Proteomes" id="UP000054516"/>
    </source>
</evidence>
<evidence type="ECO:0000256" key="1">
    <source>
        <dbReference type="SAM" id="SignalP"/>
    </source>
</evidence>
<dbReference type="Proteomes" id="UP000054516">
    <property type="component" value="Unassembled WGS sequence"/>
</dbReference>
<dbReference type="SUPFAM" id="SSF81296">
    <property type="entry name" value="E set domains"/>
    <property type="match status" value="1"/>
</dbReference>
<dbReference type="Pfam" id="PF09118">
    <property type="entry name" value="GO-like_E_set"/>
    <property type="match status" value="1"/>
</dbReference>
<dbReference type="Gene3D" id="2.60.40.10">
    <property type="entry name" value="Immunoglobulins"/>
    <property type="match status" value="1"/>
</dbReference>
<evidence type="ECO:0000313" key="3">
    <source>
        <dbReference type="EMBL" id="GAP83563.2"/>
    </source>
</evidence>
<feature type="domain" description="Galactose oxidase-like Early set" evidence="2">
    <location>
        <begin position="251"/>
        <end position="320"/>
    </location>
</feature>
<dbReference type="Gene3D" id="2.60.120.260">
    <property type="entry name" value="Galactose-binding domain-like"/>
    <property type="match status" value="1"/>
</dbReference>